<dbReference type="RefSeq" id="WP_345188503.1">
    <property type="nucleotide sequence ID" value="NZ_BAABGP010000023.1"/>
</dbReference>
<evidence type="ECO:0000313" key="1">
    <source>
        <dbReference type="EMBL" id="GAA4490420.1"/>
    </source>
</evidence>
<protein>
    <submittedName>
        <fullName evidence="1">Uncharacterized protein</fullName>
    </submittedName>
</protein>
<organism evidence="1 2">
    <name type="scientific">Microbacterium panaciterrae</name>
    <dbReference type="NCBI Taxonomy" id="985759"/>
    <lineage>
        <taxon>Bacteria</taxon>
        <taxon>Bacillati</taxon>
        <taxon>Actinomycetota</taxon>
        <taxon>Actinomycetes</taxon>
        <taxon>Micrococcales</taxon>
        <taxon>Microbacteriaceae</taxon>
        <taxon>Microbacterium</taxon>
    </lineage>
</organism>
<evidence type="ECO:0000313" key="2">
    <source>
        <dbReference type="Proteomes" id="UP001500731"/>
    </source>
</evidence>
<gene>
    <name evidence="1" type="ORF">GCM10023171_32790</name>
</gene>
<reference evidence="2" key="1">
    <citation type="journal article" date="2019" name="Int. J. Syst. Evol. Microbiol.">
        <title>The Global Catalogue of Microorganisms (GCM) 10K type strain sequencing project: providing services to taxonomists for standard genome sequencing and annotation.</title>
        <authorList>
            <consortium name="The Broad Institute Genomics Platform"/>
            <consortium name="The Broad Institute Genome Sequencing Center for Infectious Disease"/>
            <person name="Wu L."/>
            <person name="Ma J."/>
        </authorList>
    </citation>
    <scope>NUCLEOTIDE SEQUENCE [LARGE SCALE GENOMIC DNA]</scope>
    <source>
        <strain evidence="2">JCM 17839</strain>
    </source>
</reference>
<dbReference type="PANTHER" id="PTHR36848:SF2">
    <property type="entry name" value="SECRETED PROTEIN"/>
    <property type="match status" value="1"/>
</dbReference>
<dbReference type="EMBL" id="BAABGP010000023">
    <property type="protein sequence ID" value="GAA4490420.1"/>
    <property type="molecule type" value="Genomic_DNA"/>
</dbReference>
<name>A0ABP8PND2_9MICO</name>
<keyword evidence="2" id="KW-1185">Reference proteome</keyword>
<sequence length="356" mass="39628">MSADNLLRRPPDPRDRLTREMLLHPGPEDRPGIRWWWQSPVSPDELIRELHAIRDAGFGEVEIAFSPGFWGDIAQRHALGVILDEARKLGVGVASTLGAAWPLQTPNTGRGTENASKELQYGVVYLAGGEPRDVDLPRPFDDPSGIRGGEIVAVTLARVRRRGPGPRIRVVQDPWRGDVPEITPPSEPTILDHNSLKNVTADITDGVFTWGGADGEWALFAMWMRDTDQGVTSFLDRRAAQAAAEYIDVHQIGTENVAKLAEAGTDLFEDSLELNADSLFWSPDLLDRFRARRGYDIVAYLPLLFAHGMCRYWVPNDDPVPDFDTDNGSGTRIRRDYYRLITDLYGLFTKQGVGGV</sequence>
<accession>A0ABP8PND2</accession>
<dbReference type="Proteomes" id="UP001500731">
    <property type="component" value="Unassembled WGS sequence"/>
</dbReference>
<dbReference type="InterPro" id="IPR053161">
    <property type="entry name" value="Ulvan_degrading_GH"/>
</dbReference>
<dbReference type="PANTHER" id="PTHR36848">
    <property type="entry name" value="DNA-BINDING PROTEIN (PUTATIVE SECRETED PROTEIN)-RELATED"/>
    <property type="match status" value="1"/>
</dbReference>
<comment type="caution">
    <text evidence="1">The sequence shown here is derived from an EMBL/GenBank/DDBJ whole genome shotgun (WGS) entry which is preliminary data.</text>
</comment>
<proteinExistence type="predicted"/>